<keyword evidence="2" id="KW-1185">Reference proteome</keyword>
<organism evidence="1 2">
    <name type="scientific">Ramlibacter lithotrophicus</name>
    <dbReference type="NCBI Taxonomy" id="2606681"/>
    <lineage>
        <taxon>Bacteria</taxon>
        <taxon>Pseudomonadati</taxon>
        <taxon>Pseudomonadota</taxon>
        <taxon>Betaproteobacteria</taxon>
        <taxon>Burkholderiales</taxon>
        <taxon>Comamonadaceae</taxon>
        <taxon>Ramlibacter</taxon>
    </lineage>
</organism>
<evidence type="ECO:0000313" key="2">
    <source>
        <dbReference type="Proteomes" id="UP000521868"/>
    </source>
</evidence>
<protein>
    <recommendedName>
        <fullName evidence="3">HEPN domain-containing protein</fullName>
    </recommendedName>
</protein>
<dbReference type="EMBL" id="VTOX01000001">
    <property type="protein sequence ID" value="NKE64839.1"/>
    <property type="molecule type" value="Genomic_DNA"/>
</dbReference>
<accession>A0A7X6I592</accession>
<dbReference type="Proteomes" id="UP000521868">
    <property type="component" value="Unassembled WGS sequence"/>
</dbReference>
<dbReference type="RefSeq" id="WP_168106440.1">
    <property type="nucleotide sequence ID" value="NZ_VTOX01000001.1"/>
</dbReference>
<evidence type="ECO:0008006" key="3">
    <source>
        <dbReference type="Google" id="ProtNLM"/>
    </source>
</evidence>
<reference evidence="1 2" key="1">
    <citation type="journal article" date="2020" name="Nature">
        <title>Bacterial chemolithoautotrophy via manganese oxidation.</title>
        <authorList>
            <person name="Yu H."/>
            <person name="Leadbetter J.R."/>
        </authorList>
    </citation>
    <scope>NUCLEOTIDE SEQUENCE [LARGE SCALE GENOMIC DNA]</scope>
    <source>
        <strain evidence="1 2">RBP-1</strain>
    </source>
</reference>
<proteinExistence type="predicted"/>
<dbReference type="AlphaFoldDB" id="A0A7X6I592"/>
<gene>
    <name evidence="1" type="ORF">RAMLITH_03315</name>
</gene>
<sequence length="141" mass="15406">MTSAFENLCGPGKPLRAEPPDAKEFAGLRDMGLAKLSDAQHEGLALASQFDLAYNAAHALCLAALRWHGYRSSNRYIVFQLLPHTLELGPEVWRVLAKCHEVRNLGEYEGLLDVTERLVTDLIAACGKVAAKVTALDPPHT</sequence>
<name>A0A7X6I592_9BURK</name>
<evidence type="ECO:0000313" key="1">
    <source>
        <dbReference type="EMBL" id="NKE64839.1"/>
    </source>
</evidence>
<comment type="caution">
    <text evidence="1">The sequence shown here is derived from an EMBL/GenBank/DDBJ whole genome shotgun (WGS) entry which is preliminary data.</text>
</comment>